<keyword evidence="2" id="KW-0378">Hydrolase</keyword>
<accession>A0AAN6VWW2</accession>
<feature type="domain" description="Dienelactone hydrolase" evidence="1">
    <location>
        <begin position="39"/>
        <end position="268"/>
    </location>
</feature>
<proteinExistence type="predicted"/>
<sequence length="271" mass="29911">MQAPFCKDCFTGTLRGDVMPVGIEQTVHNVSSYVSLPPDGAQSLGTVVIISDALGWDLRNTRVLADAYARRVPCKVLVPDFNIGTSLPEKFLTLTDALPTANIFTKIWTYVRLVPALLRFLLYNRYAVAAPRVTSFFHALREELGPSGKIGVAGFCWGGLYAIRLTHLSPPLVNGAFTAHSSLVSVPADIEKVKDYTPLSIANGDDDEYLGRAKMETVMRLLRDRERHEVVVYEGAKHGFAVRGDIGDPKQKERGEGSEGQAVGWFRRWMA</sequence>
<protein>
    <submittedName>
        <fullName evidence="2">Alpha/Beta hydrolase protein</fullName>
    </submittedName>
</protein>
<dbReference type="Proteomes" id="UP001302321">
    <property type="component" value="Unassembled WGS sequence"/>
</dbReference>
<dbReference type="Pfam" id="PF01738">
    <property type="entry name" value="DLH"/>
    <property type="match status" value="1"/>
</dbReference>
<dbReference type="GO" id="GO:0016787">
    <property type="term" value="F:hydrolase activity"/>
    <property type="evidence" value="ECO:0007669"/>
    <property type="project" value="UniProtKB-KW"/>
</dbReference>
<evidence type="ECO:0000313" key="2">
    <source>
        <dbReference type="EMBL" id="KAK4171180.1"/>
    </source>
</evidence>
<gene>
    <name evidence="2" type="ORF">QBC36DRAFT_102109</name>
</gene>
<dbReference type="InterPro" id="IPR002925">
    <property type="entry name" value="Dienelactn_hydro"/>
</dbReference>
<dbReference type="PANTHER" id="PTHR17630:SF105">
    <property type="entry name" value="DIENELACTONE HYDROLASE FAMILY PROTEIN (AFU_ORTHOLOGUE AFUA_4G08790)"/>
    <property type="match status" value="1"/>
</dbReference>
<reference evidence="2" key="1">
    <citation type="journal article" date="2023" name="Mol. Phylogenet. Evol.">
        <title>Genome-scale phylogeny and comparative genomics of the fungal order Sordariales.</title>
        <authorList>
            <person name="Hensen N."/>
            <person name="Bonometti L."/>
            <person name="Westerberg I."/>
            <person name="Brannstrom I.O."/>
            <person name="Guillou S."/>
            <person name="Cros-Aarteil S."/>
            <person name="Calhoun S."/>
            <person name="Haridas S."/>
            <person name="Kuo A."/>
            <person name="Mondo S."/>
            <person name="Pangilinan J."/>
            <person name="Riley R."/>
            <person name="LaButti K."/>
            <person name="Andreopoulos B."/>
            <person name="Lipzen A."/>
            <person name="Chen C."/>
            <person name="Yan M."/>
            <person name="Daum C."/>
            <person name="Ng V."/>
            <person name="Clum A."/>
            <person name="Steindorff A."/>
            <person name="Ohm R.A."/>
            <person name="Martin F."/>
            <person name="Silar P."/>
            <person name="Natvig D.O."/>
            <person name="Lalanne C."/>
            <person name="Gautier V."/>
            <person name="Ament-Velasquez S.L."/>
            <person name="Kruys A."/>
            <person name="Hutchinson M.I."/>
            <person name="Powell A.J."/>
            <person name="Barry K."/>
            <person name="Miller A.N."/>
            <person name="Grigoriev I.V."/>
            <person name="Debuchy R."/>
            <person name="Gladieux P."/>
            <person name="Hiltunen Thoren M."/>
            <person name="Johannesson H."/>
        </authorList>
    </citation>
    <scope>NUCLEOTIDE SEQUENCE</scope>
    <source>
        <strain evidence="2">CBS 892.96</strain>
    </source>
</reference>
<evidence type="ECO:0000313" key="3">
    <source>
        <dbReference type="Proteomes" id="UP001302321"/>
    </source>
</evidence>
<dbReference type="AlphaFoldDB" id="A0AAN6VWW2"/>
<reference evidence="2" key="2">
    <citation type="submission" date="2023-05" db="EMBL/GenBank/DDBJ databases">
        <authorList>
            <consortium name="Lawrence Berkeley National Laboratory"/>
            <person name="Steindorff A."/>
            <person name="Hensen N."/>
            <person name="Bonometti L."/>
            <person name="Westerberg I."/>
            <person name="Brannstrom I.O."/>
            <person name="Guillou S."/>
            <person name="Cros-Aarteil S."/>
            <person name="Calhoun S."/>
            <person name="Haridas S."/>
            <person name="Kuo A."/>
            <person name="Mondo S."/>
            <person name="Pangilinan J."/>
            <person name="Riley R."/>
            <person name="Labutti K."/>
            <person name="Andreopoulos B."/>
            <person name="Lipzen A."/>
            <person name="Chen C."/>
            <person name="Yanf M."/>
            <person name="Daum C."/>
            <person name="Ng V."/>
            <person name="Clum A."/>
            <person name="Ohm R."/>
            <person name="Martin F."/>
            <person name="Silar P."/>
            <person name="Natvig D."/>
            <person name="Lalanne C."/>
            <person name="Gautier V."/>
            <person name="Ament-Velasquez S.L."/>
            <person name="Kruys A."/>
            <person name="Hutchinson M.I."/>
            <person name="Powell A.J."/>
            <person name="Barry K."/>
            <person name="Miller A.N."/>
            <person name="Grigoriev I.V."/>
            <person name="Debuchy R."/>
            <person name="Gladieux P."/>
            <person name="Thoren M.H."/>
            <person name="Johannesson H."/>
        </authorList>
    </citation>
    <scope>NUCLEOTIDE SEQUENCE</scope>
    <source>
        <strain evidence="2">CBS 892.96</strain>
    </source>
</reference>
<dbReference type="SUPFAM" id="SSF53474">
    <property type="entry name" value="alpha/beta-Hydrolases"/>
    <property type="match status" value="1"/>
</dbReference>
<evidence type="ECO:0000259" key="1">
    <source>
        <dbReference type="Pfam" id="PF01738"/>
    </source>
</evidence>
<dbReference type="EMBL" id="MU866621">
    <property type="protein sequence ID" value="KAK4171180.1"/>
    <property type="molecule type" value="Genomic_DNA"/>
</dbReference>
<dbReference type="InterPro" id="IPR029058">
    <property type="entry name" value="AB_hydrolase_fold"/>
</dbReference>
<dbReference type="Gene3D" id="3.40.50.1820">
    <property type="entry name" value="alpha/beta hydrolase"/>
    <property type="match status" value="1"/>
</dbReference>
<dbReference type="PANTHER" id="PTHR17630">
    <property type="entry name" value="DIENELACTONE HYDROLASE"/>
    <property type="match status" value="1"/>
</dbReference>
<comment type="caution">
    <text evidence="2">The sequence shown here is derived from an EMBL/GenBank/DDBJ whole genome shotgun (WGS) entry which is preliminary data.</text>
</comment>
<name>A0AAN6VWW2_9PEZI</name>
<keyword evidence="3" id="KW-1185">Reference proteome</keyword>
<organism evidence="2 3">
    <name type="scientific">Triangularia setosa</name>
    <dbReference type="NCBI Taxonomy" id="2587417"/>
    <lineage>
        <taxon>Eukaryota</taxon>
        <taxon>Fungi</taxon>
        <taxon>Dikarya</taxon>
        <taxon>Ascomycota</taxon>
        <taxon>Pezizomycotina</taxon>
        <taxon>Sordariomycetes</taxon>
        <taxon>Sordariomycetidae</taxon>
        <taxon>Sordariales</taxon>
        <taxon>Podosporaceae</taxon>
        <taxon>Triangularia</taxon>
    </lineage>
</organism>